<feature type="chain" id="PRO_5008584902" evidence="3">
    <location>
        <begin position="23"/>
        <end position="183"/>
    </location>
</feature>
<sequence>MTKLSVFSLVFIAIFGCHVAFGMDCSLGTSKDIISEFISHCPRPLIDSSDESYCCWKPNGIGDKYDVHCCNFVDFVFNSISLALPIIIICLVVSFIVSCVCCLCCPCCCFYKRRSGGSVERLQIQQQQLQIQQQQVLLQQQQLELELQRQQLLVQQQQMLQQQPVQLSSQFPPPYSAPVDNKN</sequence>
<evidence type="ECO:0000256" key="3">
    <source>
        <dbReference type="SAM" id="SignalP"/>
    </source>
</evidence>
<evidence type="ECO:0000256" key="1">
    <source>
        <dbReference type="SAM" id="Coils"/>
    </source>
</evidence>
<dbReference type="PROSITE" id="PS51257">
    <property type="entry name" value="PROKAR_LIPOPROTEIN"/>
    <property type="match status" value="1"/>
</dbReference>
<dbReference type="AlphaFoldDB" id="A0A1B6I546"/>
<gene>
    <name evidence="5" type="ORF">g.42127</name>
    <name evidence="4" type="ORF">g.42130</name>
    <name evidence="6" type="ORF">g.42131</name>
</gene>
<feature type="signal peptide" evidence="3">
    <location>
        <begin position="1"/>
        <end position="22"/>
    </location>
</feature>
<name>A0A1B6I546_9HEMI</name>
<dbReference type="EMBL" id="GECU01025686">
    <property type="protein sequence ID" value="JAS82020.1"/>
    <property type="molecule type" value="Transcribed_RNA"/>
</dbReference>
<proteinExistence type="predicted"/>
<evidence type="ECO:0000313" key="5">
    <source>
        <dbReference type="EMBL" id="JAS82926.1"/>
    </source>
</evidence>
<feature type="transmembrane region" description="Helical" evidence="2">
    <location>
        <begin position="82"/>
        <end position="111"/>
    </location>
</feature>
<dbReference type="EMBL" id="GECU01014343">
    <property type="protein sequence ID" value="JAS93363.1"/>
    <property type="molecule type" value="Transcribed_RNA"/>
</dbReference>
<keyword evidence="2" id="KW-1133">Transmembrane helix</keyword>
<reference evidence="4" key="1">
    <citation type="submission" date="2015-11" db="EMBL/GenBank/DDBJ databases">
        <title>De novo transcriptome assembly of four potential Pierce s Disease insect vectors from Arizona vineyards.</title>
        <authorList>
            <person name="Tassone E.E."/>
        </authorList>
    </citation>
    <scope>NUCLEOTIDE SEQUENCE</scope>
</reference>
<evidence type="ECO:0000313" key="4">
    <source>
        <dbReference type="EMBL" id="JAS82020.1"/>
    </source>
</evidence>
<keyword evidence="2" id="KW-0472">Membrane</keyword>
<keyword evidence="1" id="KW-0175">Coiled coil</keyword>
<accession>A0A1B6I546</accession>
<evidence type="ECO:0000313" key="6">
    <source>
        <dbReference type="EMBL" id="JAS93363.1"/>
    </source>
</evidence>
<protein>
    <submittedName>
        <fullName evidence="4">Uncharacterized protein</fullName>
    </submittedName>
</protein>
<organism evidence="4">
    <name type="scientific">Homalodisca liturata</name>
    <dbReference type="NCBI Taxonomy" id="320908"/>
    <lineage>
        <taxon>Eukaryota</taxon>
        <taxon>Metazoa</taxon>
        <taxon>Ecdysozoa</taxon>
        <taxon>Arthropoda</taxon>
        <taxon>Hexapoda</taxon>
        <taxon>Insecta</taxon>
        <taxon>Pterygota</taxon>
        <taxon>Neoptera</taxon>
        <taxon>Paraneoptera</taxon>
        <taxon>Hemiptera</taxon>
        <taxon>Auchenorrhyncha</taxon>
        <taxon>Membracoidea</taxon>
        <taxon>Cicadellidae</taxon>
        <taxon>Cicadellinae</taxon>
        <taxon>Proconiini</taxon>
        <taxon>Homalodisca</taxon>
    </lineage>
</organism>
<dbReference type="EMBL" id="GECU01024780">
    <property type="protein sequence ID" value="JAS82926.1"/>
    <property type="molecule type" value="Transcribed_RNA"/>
</dbReference>
<keyword evidence="3" id="KW-0732">Signal</keyword>
<keyword evidence="2" id="KW-0812">Transmembrane</keyword>
<feature type="coiled-coil region" evidence="1">
    <location>
        <begin position="124"/>
        <end position="158"/>
    </location>
</feature>
<evidence type="ECO:0000256" key="2">
    <source>
        <dbReference type="SAM" id="Phobius"/>
    </source>
</evidence>